<reference evidence="2" key="1">
    <citation type="submission" date="2019-06" db="EMBL/GenBank/DDBJ databases">
        <title>Complete genome sequence of Stenotrophomonas phage Moby.</title>
        <authorList>
            <person name="Vicary A."/>
            <person name="Newkirk H."/>
            <person name="Moreland R."/>
            <person name="Liu M."/>
            <person name="Ramsey J."/>
            <person name="Gonzalez C.F."/>
            <person name="Leavitt J."/>
        </authorList>
    </citation>
    <scope>NUCLEOTIDE SEQUENCE [LARGE SCALE GENOMIC DNA]</scope>
</reference>
<dbReference type="EMBL" id="MN095772">
    <property type="protein sequence ID" value="QFR57878.1"/>
    <property type="molecule type" value="Genomic_DNA"/>
</dbReference>
<name>A0A5P8PMA6_9CAUD</name>
<protein>
    <submittedName>
        <fullName evidence="1">Uncharacterized protein</fullName>
    </submittedName>
</protein>
<evidence type="ECO:0000313" key="2">
    <source>
        <dbReference type="Proteomes" id="UP000325424"/>
    </source>
</evidence>
<proteinExistence type="predicted"/>
<sequence length="177" mass="20129">MMYSIPKGYRVCTGAWWLVGTYSNITNGALIKRQIVVDNGGDDWYRSTNVATLEVDHEASYAAGEPILLASTESGSRYHLPLSKMKQSDQLELIQKHSAPQAKIFGQYEQECQVKRLMGLDDDFDLNDLVPEPKPLTRDDLLRLAREVTAELEKINKMYRDMFLKAGIDLETMKRIA</sequence>
<keyword evidence="2" id="KW-1185">Reference proteome</keyword>
<evidence type="ECO:0000313" key="1">
    <source>
        <dbReference type="EMBL" id="QFR57878.1"/>
    </source>
</evidence>
<dbReference type="Proteomes" id="UP000325424">
    <property type="component" value="Segment"/>
</dbReference>
<gene>
    <name evidence="1" type="ORF">CPT_Moby_152</name>
</gene>
<organism evidence="1 2">
    <name type="scientific">Stenotrophomonas phage Moby</name>
    <dbReference type="NCBI Taxonomy" id="2601680"/>
    <lineage>
        <taxon>Viruses</taxon>
        <taxon>Duplodnaviria</taxon>
        <taxon>Heunggongvirae</taxon>
        <taxon>Uroviricota</taxon>
        <taxon>Caudoviricetes</taxon>
        <taxon>Menderavirus</taxon>
        <taxon>Menderavirus moby</taxon>
    </lineage>
</organism>
<accession>A0A5P8PMA6</accession>